<dbReference type="Gene3D" id="3.30.1490.190">
    <property type="match status" value="1"/>
</dbReference>
<feature type="binding site" evidence="12">
    <location>
        <position position="94"/>
    </location>
    <ligand>
        <name>Zn(2+)</name>
        <dbReference type="ChEBI" id="CHEBI:29105"/>
    </ligand>
</feature>
<keyword evidence="13 14" id="KW-0408">Iron</keyword>
<evidence type="ECO:0000256" key="9">
    <source>
        <dbReference type="ARBA" id="ARBA00023015"/>
    </source>
</evidence>
<evidence type="ECO:0000256" key="2">
    <source>
        <dbReference type="ARBA" id="ARBA00007957"/>
    </source>
</evidence>
<dbReference type="GO" id="GO:0005829">
    <property type="term" value="C:cytosol"/>
    <property type="evidence" value="ECO:0007669"/>
    <property type="project" value="TreeGrafter"/>
</dbReference>
<dbReference type="RefSeq" id="WP_047847200.1">
    <property type="nucleotide sequence ID" value="NZ_AEJF01000088.1"/>
</dbReference>
<dbReference type="InterPro" id="IPR043135">
    <property type="entry name" value="Fur_C"/>
</dbReference>
<feature type="binding site" evidence="12">
    <location>
        <position position="97"/>
    </location>
    <ligand>
        <name>Zn(2+)</name>
        <dbReference type="ChEBI" id="CHEBI:29105"/>
    </ligand>
</feature>
<evidence type="ECO:0000256" key="13">
    <source>
        <dbReference type="PIRSR" id="PIRSR602481-2"/>
    </source>
</evidence>
<dbReference type="GO" id="GO:0045892">
    <property type="term" value="P:negative regulation of DNA-templated transcription"/>
    <property type="evidence" value="ECO:0007669"/>
    <property type="project" value="TreeGrafter"/>
</dbReference>
<dbReference type="InterPro" id="IPR002481">
    <property type="entry name" value="FUR"/>
</dbReference>
<evidence type="ECO:0000256" key="12">
    <source>
        <dbReference type="PIRSR" id="PIRSR602481-1"/>
    </source>
</evidence>
<keyword evidence="11 14" id="KW-0804">Transcription</keyword>
<evidence type="ECO:0000256" key="14">
    <source>
        <dbReference type="RuleBase" id="RU364037"/>
    </source>
</evidence>
<dbReference type="InterPro" id="IPR036388">
    <property type="entry name" value="WH-like_DNA-bd_sf"/>
</dbReference>
<comment type="similarity">
    <text evidence="2 14">Belongs to the Fur family.</text>
</comment>
<comment type="caution">
    <text evidence="15">The sequence shown here is derived from an EMBL/GenBank/DDBJ whole genome shotgun (WGS) entry which is preliminary data.</text>
</comment>
<evidence type="ECO:0000256" key="5">
    <source>
        <dbReference type="ARBA" id="ARBA00022490"/>
    </source>
</evidence>
<keyword evidence="16" id="KW-1185">Reference proteome</keyword>
<dbReference type="PANTHER" id="PTHR33202:SF2">
    <property type="entry name" value="FERRIC UPTAKE REGULATION PROTEIN"/>
    <property type="match status" value="1"/>
</dbReference>
<evidence type="ECO:0000256" key="11">
    <source>
        <dbReference type="ARBA" id="ARBA00023163"/>
    </source>
</evidence>
<evidence type="ECO:0000256" key="4">
    <source>
        <dbReference type="ARBA" id="ARBA00020910"/>
    </source>
</evidence>
<keyword evidence="7 12" id="KW-0479">Metal-binding</keyword>
<proteinExistence type="inferred from homology"/>
<dbReference type="GO" id="GO:0003700">
    <property type="term" value="F:DNA-binding transcription factor activity"/>
    <property type="evidence" value="ECO:0007669"/>
    <property type="project" value="UniProtKB-UniRule"/>
</dbReference>
<dbReference type="SUPFAM" id="SSF46785">
    <property type="entry name" value="Winged helix' DNA-binding domain"/>
    <property type="match status" value="1"/>
</dbReference>
<evidence type="ECO:0000256" key="1">
    <source>
        <dbReference type="ARBA" id="ARBA00004496"/>
    </source>
</evidence>
<evidence type="ECO:0000256" key="6">
    <source>
        <dbReference type="ARBA" id="ARBA00022491"/>
    </source>
</evidence>
<dbReference type="Gene3D" id="1.10.10.10">
    <property type="entry name" value="Winged helix-like DNA-binding domain superfamily/Winged helix DNA-binding domain"/>
    <property type="match status" value="1"/>
</dbReference>
<dbReference type="GO" id="GO:0000976">
    <property type="term" value="F:transcription cis-regulatory region binding"/>
    <property type="evidence" value="ECO:0007669"/>
    <property type="project" value="TreeGrafter"/>
</dbReference>
<reference evidence="15 16" key="1">
    <citation type="journal article" date="2015" name="Genome Announc.">
        <title>Draft Genome Sequence of Burkholderia sp. Strain PML1(12), an Ectomycorrhizosphere-Inhabiting Bacterium with Effective Mineral-Weathering Ability.</title>
        <authorList>
            <person name="Uroz S."/>
            <person name="Oger P."/>
        </authorList>
    </citation>
    <scope>NUCLEOTIDE SEQUENCE [LARGE SCALE GENOMIC DNA]</scope>
    <source>
        <strain evidence="16">PML1(12)</strain>
    </source>
</reference>
<dbReference type="PATRIC" id="fig|908627.4.peg.3060"/>
<gene>
    <name evidence="14" type="primary">fur</name>
    <name evidence="15" type="ORF">EOS_13735</name>
</gene>
<dbReference type="FunFam" id="1.10.10.10:FF:000007">
    <property type="entry name" value="Ferric uptake regulation protein"/>
    <property type="match status" value="1"/>
</dbReference>
<evidence type="ECO:0000256" key="7">
    <source>
        <dbReference type="ARBA" id="ARBA00022723"/>
    </source>
</evidence>
<organism evidence="15 16">
    <name type="scientific">Caballeronia mineralivorans PML1(12)</name>
    <dbReference type="NCBI Taxonomy" id="908627"/>
    <lineage>
        <taxon>Bacteria</taxon>
        <taxon>Pseudomonadati</taxon>
        <taxon>Pseudomonadota</taxon>
        <taxon>Betaproteobacteria</taxon>
        <taxon>Burkholderiales</taxon>
        <taxon>Burkholderiaceae</taxon>
        <taxon>Caballeronia</taxon>
    </lineage>
</organism>
<sequence>MPIDVAEELRRVGLRATVPRMKVLSFFLDEQQRHFTAEDVCRQVADEKLNISFGSIYRVLQQFVDAKILRSGTLHSTKIVYELNNGQDHDHAICMSCGKIEEFYDPVFDARQKEIGESVGFLVVGRQLVLQGYCVKCRATAPRPTGDAEG</sequence>
<evidence type="ECO:0000313" key="16">
    <source>
        <dbReference type="Proteomes" id="UP000035963"/>
    </source>
</evidence>
<keyword evidence="10 14" id="KW-0238">DNA-binding</keyword>
<dbReference type="InterPro" id="IPR036390">
    <property type="entry name" value="WH_DNA-bd_sf"/>
</dbReference>
<evidence type="ECO:0000256" key="3">
    <source>
        <dbReference type="ARBA" id="ARBA00011738"/>
    </source>
</evidence>
<evidence type="ECO:0000313" key="15">
    <source>
        <dbReference type="EMBL" id="KLU25636.1"/>
    </source>
</evidence>
<dbReference type="PANTHER" id="PTHR33202">
    <property type="entry name" value="ZINC UPTAKE REGULATION PROTEIN"/>
    <property type="match status" value="1"/>
</dbReference>
<dbReference type="OrthoDB" id="8659436at2"/>
<dbReference type="GO" id="GO:0008270">
    <property type="term" value="F:zinc ion binding"/>
    <property type="evidence" value="ECO:0007669"/>
    <property type="project" value="TreeGrafter"/>
</dbReference>
<dbReference type="Proteomes" id="UP000035963">
    <property type="component" value="Unassembled WGS sequence"/>
</dbReference>
<dbReference type="AlphaFoldDB" id="A0A0J1CZ61"/>
<accession>A0A0J1CZ61</accession>
<name>A0A0J1CZ61_9BURK</name>
<keyword evidence="9 14" id="KW-0805">Transcription regulation</keyword>
<keyword evidence="8 12" id="KW-0862">Zinc</keyword>
<dbReference type="GO" id="GO:1900705">
    <property type="term" value="P:negative regulation of siderophore biosynthetic process"/>
    <property type="evidence" value="ECO:0007669"/>
    <property type="project" value="TreeGrafter"/>
</dbReference>
<dbReference type="CDD" id="cd07153">
    <property type="entry name" value="Fur_like"/>
    <property type="match status" value="1"/>
</dbReference>
<comment type="subcellular location">
    <subcellularLocation>
        <location evidence="1 14">Cytoplasm</location>
    </subcellularLocation>
</comment>
<feature type="binding site" evidence="12">
    <location>
        <position position="134"/>
    </location>
    <ligand>
        <name>Zn(2+)</name>
        <dbReference type="ChEBI" id="CHEBI:29105"/>
    </ligand>
</feature>
<feature type="binding site" evidence="12">
    <location>
        <position position="137"/>
    </location>
    <ligand>
        <name>Zn(2+)</name>
        <dbReference type="ChEBI" id="CHEBI:29105"/>
    </ligand>
</feature>
<evidence type="ECO:0000256" key="10">
    <source>
        <dbReference type="ARBA" id="ARBA00023125"/>
    </source>
</evidence>
<keyword evidence="6 14" id="KW-0678">Repressor</keyword>
<keyword evidence="5 14" id="KW-0963">Cytoplasm</keyword>
<feature type="binding site" evidence="13">
    <location>
        <position position="90"/>
    </location>
    <ligand>
        <name>Fe cation</name>
        <dbReference type="ChEBI" id="CHEBI:24875"/>
    </ligand>
</feature>
<evidence type="ECO:0000256" key="8">
    <source>
        <dbReference type="ARBA" id="ARBA00022833"/>
    </source>
</evidence>
<comment type="cofactor">
    <cofactor evidence="12">
        <name>Zn(2+)</name>
        <dbReference type="ChEBI" id="CHEBI:29105"/>
    </cofactor>
    <text evidence="12">Binds 1 zinc ion per subunit.</text>
</comment>
<protein>
    <recommendedName>
        <fullName evidence="4 14">Ferric uptake regulation protein</fullName>
    </recommendedName>
</protein>
<comment type="subunit">
    <text evidence="3 14">Homodimer.</text>
</comment>
<dbReference type="Pfam" id="PF01475">
    <property type="entry name" value="FUR"/>
    <property type="match status" value="1"/>
</dbReference>
<comment type="cofactor">
    <cofactor evidence="13">
        <name>Mn(2+)</name>
        <dbReference type="ChEBI" id="CHEBI:29035"/>
    </cofactor>
    <cofactor evidence="13">
        <name>Fe(2+)</name>
        <dbReference type="ChEBI" id="CHEBI:29033"/>
    </cofactor>
    <text evidence="13">Binds 1 Mn(2+) or Fe(2+) ion per subunit.</text>
</comment>
<dbReference type="EMBL" id="AEJF01000088">
    <property type="protein sequence ID" value="KLU25636.1"/>
    <property type="molecule type" value="Genomic_DNA"/>
</dbReference>